<proteinExistence type="predicted"/>
<name>A0A146K0S6_9EUKA</name>
<accession>A0A146K0S6</accession>
<feature type="coiled-coil region" evidence="1">
    <location>
        <begin position="303"/>
        <end position="439"/>
    </location>
</feature>
<dbReference type="Gene3D" id="3.80.10.10">
    <property type="entry name" value="Ribonuclease Inhibitor"/>
    <property type="match status" value="1"/>
</dbReference>
<protein>
    <submittedName>
        <fullName evidence="2">Uncharacterized protein</fullName>
    </submittedName>
</protein>
<gene>
    <name evidence="2" type="ORF">TPC1_30980</name>
</gene>
<feature type="non-terminal residue" evidence="2">
    <location>
        <position position="1"/>
    </location>
</feature>
<dbReference type="SUPFAM" id="SSF52047">
    <property type="entry name" value="RNI-like"/>
    <property type="match status" value="1"/>
</dbReference>
<keyword evidence="1" id="KW-0175">Coiled coil</keyword>
<reference evidence="2" key="1">
    <citation type="submission" date="2015-07" db="EMBL/GenBank/DDBJ databases">
        <title>Adaptation to a free-living lifestyle via gene acquisitions in the diplomonad Trepomonas sp. PC1.</title>
        <authorList>
            <person name="Xu F."/>
            <person name="Jerlstrom-Hultqvist J."/>
            <person name="Kolisko M."/>
            <person name="Simpson A.G.B."/>
            <person name="Roger A.J."/>
            <person name="Svard S.G."/>
            <person name="Andersson J.O."/>
        </authorList>
    </citation>
    <scope>NUCLEOTIDE SEQUENCE</scope>
    <source>
        <strain evidence="2">PC1</strain>
    </source>
</reference>
<dbReference type="InterPro" id="IPR032675">
    <property type="entry name" value="LRR_dom_sf"/>
</dbReference>
<evidence type="ECO:0000256" key="1">
    <source>
        <dbReference type="SAM" id="Coils"/>
    </source>
</evidence>
<organism evidence="2">
    <name type="scientific">Trepomonas sp. PC1</name>
    <dbReference type="NCBI Taxonomy" id="1076344"/>
    <lineage>
        <taxon>Eukaryota</taxon>
        <taxon>Metamonada</taxon>
        <taxon>Diplomonadida</taxon>
        <taxon>Hexamitidae</taxon>
        <taxon>Hexamitinae</taxon>
        <taxon>Trepomonas</taxon>
    </lineage>
</organism>
<sequence>EEAYIQYCSEGRRAPIAEIQQQLKQAKQSLRVQNVEKLDFYSVARCIPRIPKLLSLSLINVQMASDHLIYCLQNSKSLQQIILQSIELAFAPQLLDSICAAIPKSVYDLQIVNCKIGDNFIKSLASNLPVLSITKLDLSGSSFKNVKQLLDGFRHKRNIYLSLQNCGLQQTQINQMQQFVQDFPNVFLSINTQNNKAQLDYNAKEDSQDVPNKSIPPPPIQKIKKQPSFIKQEQQFYLEQSQTQHQMNISPFLFEYQEVLNQIKLEQRAFQSKDLDKLIQIVMRLLAETEQFNQKTQSMVQNQKQIQQQIQKQQQNINQLVQVNLQKIGQKAVNQQSQMQTLAQKLQQLSQLDLQKFQQQVVQKAKYDIESDSKEEENQHLKDQIQQQKNQIEFIKNQIKQLQENSQNHLESEWQGVMKEKAQQKVEQLIKEVREKRIALQK</sequence>
<dbReference type="AlphaFoldDB" id="A0A146K0S6"/>
<dbReference type="EMBL" id="GDID01007081">
    <property type="protein sequence ID" value="JAP89525.1"/>
    <property type="molecule type" value="Transcribed_RNA"/>
</dbReference>
<evidence type="ECO:0000313" key="2">
    <source>
        <dbReference type="EMBL" id="JAP89525.1"/>
    </source>
</evidence>